<dbReference type="AlphaFoldDB" id="A0ABD2LP61"/>
<dbReference type="EMBL" id="JBICBT010000339">
    <property type="protein sequence ID" value="KAL3116906.1"/>
    <property type="molecule type" value="Genomic_DNA"/>
</dbReference>
<dbReference type="Proteomes" id="UP001620626">
    <property type="component" value="Unassembled WGS sequence"/>
</dbReference>
<proteinExistence type="predicted"/>
<sequence>MLFLRRLLIVRRHFGDAVARPTRFRFVSFICPNSAASSKVRCPNGPTNCVTAPHENSSSSMNTVFITSFVNRRESLFPLLTIFSSTCFASLATILPADERVGFPAVGTISPIHAETVAICLTKFCQPS</sequence>
<keyword evidence="2" id="KW-1185">Reference proteome</keyword>
<protein>
    <recommendedName>
        <fullName evidence="3">Secreted protein</fullName>
    </recommendedName>
</protein>
<evidence type="ECO:0000313" key="1">
    <source>
        <dbReference type="EMBL" id="KAL3116906.1"/>
    </source>
</evidence>
<reference evidence="1 2" key="1">
    <citation type="submission" date="2024-10" db="EMBL/GenBank/DDBJ databases">
        <authorList>
            <person name="Kim D."/>
        </authorList>
    </citation>
    <scope>NUCLEOTIDE SEQUENCE [LARGE SCALE GENOMIC DNA]</scope>
    <source>
        <strain evidence="1">BH-2024</strain>
    </source>
</reference>
<organism evidence="1 2">
    <name type="scientific">Heterodera trifolii</name>
    <dbReference type="NCBI Taxonomy" id="157864"/>
    <lineage>
        <taxon>Eukaryota</taxon>
        <taxon>Metazoa</taxon>
        <taxon>Ecdysozoa</taxon>
        <taxon>Nematoda</taxon>
        <taxon>Chromadorea</taxon>
        <taxon>Rhabditida</taxon>
        <taxon>Tylenchina</taxon>
        <taxon>Tylenchomorpha</taxon>
        <taxon>Tylenchoidea</taxon>
        <taxon>Heteroderidae</taxon>
        <taxon>Heteroderinae</taxon>
        <taxon>Heterodera</taxon>
    </lineage>
</organism>
<name>A0ABD2LP61_9BILA</name>
<gene>
    <name evidence="1" type="ORF">niasHT_001635</name>
</gene>
<evidence type="ECO:0008006" key="3">
    <source>
        <dbReference type="Google" id="ProtNLM"/>
    </source>
</evidence>
<evidence type="ECO:0000313" key="2">
    <source>
        <dbReference type="Proteomes" id="UP001620626"/>
    </source>
</evidence>
<comment type="caution">
    <text evidence="1">The sequence shown here is derived from an EMBL/GenBank/DDBJ whole genome shotgun (WGS) entry which is preliminary data.</text>
</comment>
<accession>A0ABD2LP61</accession>